<dbReference type="Proteomes" id="UP000631114">
    <property type="component" value="Unassembled WGS sequence"/>
</dbReference>
<dbReference type="PANTHER" id="PTHR36019:SF3">
    <property type="entry name" value="PLANT_PROTEIN"/>
    <property type="match status" value="1"/>
</dbReference>
<evidence type="ECO:0000313" key="1">
    <source>
        <dbReference type="EMBL" id="KAF9623614.1"/>
    </source>
</evidence>
<dbReference type="OrthoDB" id="1847777at2759"/>
<proteinExistence type="predicted"/>
<keyword evidence="2" id="KW-1185">Reference proteome</keyword>
<evidence type="ECO:0000313" key="2">
    <source>
        <dbReference type="Proteomes" id="UP000631114"/>
    </source>
</evidence>
<gene>
    <name evidence="1" type="ORF">IFM89_003541</name>
</gene>
<protein>
    <submittedName>
        <fullName evidence="1">Uncharacterized protein</fullName>
    </submittedName>
</protein>
<dbReference type="EMBL" id="JADFTS010000001">
    <property type="protein sequence ID" value="KAF9623614.1"/>
    <property type="molecule type" value="Genomic_DNA"/>
</dbReference>
<comment type="caution">
    <text evidence="1">The sequence shown here is derived from an EMBL/GenBank/DDBJ whole genome shotgun (WGS) entry which is preliminary data.</text>
</comment>
<accession>A0A835ITZ8</accession>
<dbReference type="PANTHER" id="PTHR36019">
    <property type="entry name" value="PLANT/PROTEIN"/>
    <property type="match status" value="1"/>
</dbReference>
<organism evidence="1 2">
    <name type="scientific">Coptis chinensis</name>
    <dbReference type="NCBI Taxonomy" id="261450"/>
    <lineage>
        <taxon>Eukaryota</taxon>
        <taxon>Viridiplantae</taxon>
        <taxon>Streptophyta</taxon>
        <taxon>Embryophyta</taxon>
        <taxon>Tracheophyta</taxon>
        <taxon>Spermatophyta</taxon>
        <taxon>Magnoliopsida</taxon>
        <taxon>Ranunculales</taxon>
        <taxon>Ranunculaceae</taxon>
        <taxon>Coptidoideae</taxon>
        <taxon>Coptis</taxon>
    </lineage>
</organism>
<reference evidence="1 2" key="1">
    <citation type="submission" date="2020-10" db="EMBL/GenBank/DDBJ databases">
        <title>The Coptis chinensis genome and diversification of protoberbering-type alkaloids.</title>
        <authorList>
            <person name="Wang B."/>
            <person name="Shu S."/>
            <person name="Song C."/>
            <person name="Liu Y."/>
        </authorList>
    </citation>
    <scope>NUCLEOTIDE SEQUENCE [LARGE SCALE GENOMIC DNA]</scope>
    <source>
        <strain evidence="1">HL-2020</strain>
        <tissue evidence="1">Leaf</tissue>
    </source>
</reference>
<sequence length="123" mass="14443">MSLSCLICQTSRKKEFDLEVRRDQHARSVAKLKSSCCIGLERNWSGGLSTPPRYKKIRNETSMLINKNVNVKKTHRRMVSLERDCAPRLVRSGGMRRDWSFEDLRHRRNGKKNCREGFFKISE</sequence>
<name>A0A835ITZ8_9MAGN</name>
<dbReference type="AlphaFoldDB" id="A0A835ITZ8"/>